<dbReference type="GO" id="GO:0005743">
    <property type="term" value="C:mitochondrial inner membrane"/>
    <property type="evidence" value="ECO:0007669"/>
    <property type="project" value="UniProtKB-SubCell"/>
</dbReference>
<dbReference type="AlphaFoldDB" id="A0A8S4FPI4"/>
<dbReference type="GO" id="GO:0015218">
    <property type="term" value="F:pyrimidine nucleotide transmembrane transporter activity"/>
    <property type="evidence" value="ECO:0007669"/>
    <property type="project" value="InterPro"/>
</dbReference>
<evidence type="ECO:0000256" key="1">
    <source>
        <dbReference type="ARBA" id="ARBA00004448"/>
    </source>
</evidence>
<dbReference type="InterPro" id="IPR018108">
    <property type="entry name" value="MCP_transmembrane"/>
</dbReference>
<feature type="repeat" description="Solcar" evidence="10">
    <location>
        <begin position="168"/>
        <end position="250"/>
    </location>
</feature>
<evidence type="ECO:0000256" key="5">
    <source>
        <dbReference type="ARBA" id="ARBA00022737"/>
    </source>
</evidence>
<dbReference type="InterPro" id="IPR002067">
    <property type="entry name" value="MCP"/>
</dbReference>
<comment type="caution">
    <text evidence="13">The sequence shown here is derived from an EMBL/GenBank/DDBJ whole genome shotgun (WGS) entry which is preliminary data.</text>
</comment>
<gene>
    <name evidence="13" type="ORF">PLXY2_LOCUS9993</name>
</gene>
<dbReference type="EMBL" id="CAJHNJ030000042">
    <property type="protein sequence ID" value="CAG9130600.1"/>
    <property type="molecule type" value="Genomic_DNA"/>
</dbReference>
<keyword evidence="9 10" id="KW-0472">Membrane</keyword>
<evidence type="ECO:0000256" key="11">
    <source>
        <dbReference type="RuleBase" id="RU000488"/>
    </source>
</evidence>
<keyword evidence="4 10" id="KW-0812">Transmembrane</keyword>
<keyword evidence="14" id="KW-1185">Reference proteome</keyword>
<evidence type="ECO:0000256" key="6">
    <source>
        <dbReference type="ARBA" id="ARBA00022792"/>
    </source>
</evidence>
<evidence type="ECO:0000256" key="12">
    <source>
        <dbReference type="SAM" id="MobiDB-lite"/>
    </source>
</evidence>
<feature type="repeat" description="Solcar" evidence="10">
    <location>
        <begin position="4"/>
        <end position="160"/>
    </location>
</feature>
<dbReference type="PRINTS" id="PR00784">
    <property type="entry name" value="MTUNCOUPLING"/>
</dbReference>
<evidence type="ECO:0000313" key="14">
    <source>
        <dbReference type="Proteomes" id="UP000653454"/>
    </source>
</evidence>
<keyword evidence="5" id="KW-0677">Repeat</keyword>
<evidence type="ECO:0000256" key="10">
    <source>
        <dbReference type="PROSITE-ProRule" id="PRU00282"/>
    </source>
</evidence>
<keyword evidence="3 11" id="KW-0813">Transport</keyword>
<sequence>MSQLDTAIHLVAGGVAGTAGAVVTCPLEVVKTRLQSSKGLCAPPSSPPPSDSTASKTRRVCSKIPKHQEAKWGYRRTMGALFAYSTQADRMLMSYNCQVQPCARGSYARPPSRMSLIQCIRHIVQTEGPKALFKGLGPNIVGVAPSRAIYFCTYSQAKAILNQNIAPDTPIVHLSAASAAGFVSCTMTNPIWFIKTRLQLDGQNVTTMQCIKRIYAKTGIKGFYKGITASYMGISETVVHFVLYEGVKARLVAARSQAPSDTKSPRDFAEFMLAGAFSKTVASCIAYPHVSGPPLLYEGVKARLVAARSQAPSDTKSPRDFAEFMLAGAFSKTVASCIAYPHEVARTRLREEGDKYRRFWQTLRTVWLEEGPRGVYRGLGTQLVRQIPNTAIMMSTYEAVVYVLTNHFNNQCYENT</sequence>
<evidence type="ECO:0000256" key="3">
    <source>
        <dbReference type="ARBA" id="ARBA00022448"/>
    </source>
</evidence>
<dbReference type="PANTHER" id="PTHR45829:SF4">
    <property type="entry name" value="MITOCHONDRIAL CARRIER PROTEIN RIM2"/>
    <property type="match status" value="1"/>
</dbReference>
<name>A0A8S4FPI4_PLUXY</name>
<keyword evidence="7" id="KW-1133">Transmembrane helix</keyword>
<dbReference type="Gene3D" id="1.50.40.10">
    <property type="entry name" value="Mitochondrial carrier domain"/>
    <property type="match status" value="3"/>
</dbReference>
<feature type="region of interest" description="Disordered" evidence="12">
    <location>
        <begin position="38"/>
        <end position="59"/>
    </location>
</feature>
<evidence type="ECO:0000256" key="2">
    <source>
        <dbReference type="ARBA" id="ARBA00006375"/>
    </source>
</evidence>
<keyword evidence="8" id="KW-0496">Mitochondrion</keyword>
<keyword evidence="6" id="KW-0999">Mitochondrion inner membrane</keyword>
<dbReference type="Proteomes" id="UP000653454">
    <property type="component" value="Unassembled WGS sequence"/>
</dbReference>
<dbReference type="Pfam" id="PF00153">
    <property type="entry name" value="Mito_carr"/>
    <property type="match status" value="4"/>
</dbReference>
<organism evidence="13 14">
    <name type="scientific">Plutella xylostella</name>
    <name type="common">Diamondback moth</name>
    <name type="synonym">Plutella maculipennis</name>
    <dbReference type="NCBI Taxonomy" id="51655"/>
    <lineage>
        <taxon>Eukaryota</taxon>
        <taxon>Metazoa</taxon>
        <taxon>Ecdysozoa</taxon>
        <taxon>Arthropoda</taxon>
        <taxon>Hexapoda</taxon>
        <taxon>Insecta</taxon>
        <taxon>Pterygota</taxon>
        <taxon>Neoptera</taxon>
        <taxon>Endopterygota</taxon>
        <taxon>Lepidoptera</taxon>
        <taxon>Glossata</taxon>
        <taxon>Ditrysia</taxon>
        <taxon>Yponomeutoidea</taxon>
        <taxon>Plutellidae</taxon>
        <taxon>Plutella</taxon>
    </lineage>
</organism>
<proteinExistence type="inferred from homology"/>
<comment type="subcellular location">
    <subcellularLocation>
        <location evidence="1">Mitochondrion inner membrane</location>
        <topology evidence="1">Multi-pass membrane protein</topology>
    </subcellularLocation>
</comment>
<dbReference type="PROSITE" id="PS50920">
    <property type="entry name" value="SOLCAR"/>
    <property type="match status" value="3"/>
</dbReference>
<accession>A0A8S4FPI4</accession>
<dbReference type="InterPro" id="IPR049562">
    <property type="entry name" value="SLC25A33/36-like"/>
</dbReference>
<dbReference type="InterPro" id="IPR023395">
    <property type="entry name" value="MCP_dom_sf"/>
</dbReference>
<dbReference type="GO" id="GO:1990519">
    <property type="term" value="P:pyrimidine nucleotide import into mitochondrion"/>
    <property type="evidence" value="ECO:0007669"/>
    <property type="project" value="TreeGrafter"/>
</dbReference>
<evidence type="ECO:0000256" key="8">
    <source>
        <dbReference type="ARBA" id="ARBA00023128"/>
    </source>
</evidence>
<evidence type="ECO:0000256" key="9">
    <source>
        <dbReference type="ARBA" id="ARBA00023136"/>
    </source>
</evidence>
<dbReference type="SUPFAM" id="SSF103506">
    <property type="entry name" value="Mitochondrial carrier"/>
    <property type="match status" value="2"/>
</dbReference>
<evidence type="ECO:0000256" key="4">
    <source>
        <dbReference type="ARBA" id="ARBA00022692"/>
    </source>
</evidence>
<dbReference type="PANTHER" id="PTHR45829">
    <property type="entry name" value="MITOCHONDRIAL CARRIER PROTEIN RIM2"/>
    <property type="match status" value="1"/>
</dbReference>
<protein>
    <submittedName>
        <fullName evidence="13">(diamondback moth) hypothetical protein</fullName>
    </submittedName>
</protein>
<feature type="repeat" description="Solcar" evidence="10">
    <location>
        <begin position="319"/>
        <end position="403"/>
    </location>
</feature>
<evidence type="ECO:0000313" key="13">
    <source>
        <dbReference type="EMBL" id="CAG9130600.1"/>
    </source>
</evidence>
<comment type="similarity">
    <text evidence="2 11">Belongs to the mitochondrial carrier (TC 2.A.29) family.</text>
</comment>
<evidence type="ECO:0000256" key="7">
    <source>
        <dbReference type="ARBA" id="ARBA00022989"/>
    </source>
</evidence>
<reference evidence="13" key="1">
    <citation type="submission" date="2020-11" db="EMBL/GenBank/DDBJ databases">
        <authorList>
            <person name="Whiteford S."/>
        </authorList>
    </citation>
    <scope>NUCLEOTIDE SEQUENCE</scope>
</reference>